<reference evidence="2" key="1">
    <citation type="journal article" date="2020" name="Stud. Mycol.">
        <title>101 Dothideomycetes genomes: a test case for predicting lifestyles and emergence of pathogens.</title>
        <authorList>
            <person name="Haridas S."/>
            <person name="Albert R."/>
            <person name="Binder M."/>
            <person name="Bloem J."/>
            <person name="Labutti K."/>
            <person name="Salamov A."/>
            <person name="Andreopoulos B."/>
            <person name="Baker S."/>
            <person name="Barry K."/>
            <person name="Bills G."/>
            <person name="Bluhm B."/>
            <person name="Cannon C."/>
            <person name="Castanera R."/>
            <person name="Culley D."/>
            <person name="Daum C."/>
            <person name="Ezra D."/>
            <person name="Gonzalez J."/>
            <person name="Henrissat B."/>
            <person name="Kuo A."/>
            <person name="Liang C."/>
            <person name="Lipzen A."/>
            <person name="Lutzoni F."/>
            <person name="Magnuson J."/>
            <person name="Mondo S."/>
            <person name="Nolan M."/>
            <person name="Ohm R."/>
            <person name="Pangilinan J."/>
            <person name="Park H.-J."/>
            <person name="Ramirez L."/>
            <person name="Alfaro M."/>
            <person name="Sun H."/>
            <person name="Tritt A."/>
            <person name="Yoshinaga Y."/>
            <person name="Zwiers L.-H."/>
            <person name="Turgeon B."/>
            <person name="Goodwin S."/>
            <person name="Spatafora J."/>
            <person name="Crous P."/>
            <person name="Grigoriev I."/>
        </authorList>
    </citation>
    <scope>NUCLEOTIDE SEQUENCE</scope>
    <source>
        <strain evidence="2">CBS 107.79</strain>
    </source>
</reference>
<dbReference type="EMBL" id="ML976661">
    <property type="protein sequence ID" value="KAF1978295.1"/>
    <property type="molecule type" value="Genomic_DNA"/>
</dbReference>
<name>A0A6A5VN27_9PLEO</name>
<evidence type="ECO:0000256" key="1">
    <source>
        <dbReference type="SAM" id="SignalP"/>
    </source>
</evidence>
<gene>
    <name evidence="2" type="ORF">BU23DRAFT_564527</name>
</gene>
<keyword evidence="1" id="KW-0732">Signal</keyword>
<feature type="chain" id="PRO_5025648504" description="Prion-inhibition and propagation HeLo domain-containing protein" evidence="1">
    <location>
        <begin position="33"/>
        <end position="290"/>
    </location>
</feature>
<dbReference type="Proteomes" id="UP000800036">
    <property type="component" value="Unassembled WGS sequence"/>
</dbReference>
<proteinExistence type="predicted"/>
<feature type="signal peptide" evidence="1">
    <location>
        <begin position="1"/>
        <end position="32"/>
    </location>
</feature>
<accession>A0A6A5VN27</accession>
<evidence type="ECO:0000313" key="3">
    <source>
        <dbReference type="Proteomes" id="UP000800036"/>
    </source>
</evidence>
<organism evidence="2 3">
    <name type="scientific">Bimuria novae-zelandiae CBS 107.79</name>
    <dbReference type="NCBI Taxonomy" id="1447943"/>
    <lineage>
        <taxon>Eukaryota</taxon>
        <taxon>Fungi</taxon>
        <taxon>Dikarya</taxon>
        <taxon>Ascomycota</taxon>
        <taxon>Pezizomycotina</taxon>
        <taxon>Dothideomycetes</taxon>
        <taxon>Pleosporomycetidae</taxon>
        <taxon>Pleosporales</taxon>
        <taxon>Massarineae</taxon>
        <taxon>Didymosphaeriaceae</taxon>
        <taxon>Bimuria</taxon>
    </lineage>
</organism>
<evidence type="ECO:0000313" key="2">
    <source>
        <dbReference type="EMBL" id="KAF1978295.1"/>
    </source>
</evidence>
<keyword evidence="3" id="KW-1185">Reference proteome</keyword>
<dbReference type="AlphaFoldDB" id="A0A6A5VN27"/>
<sequence length="290" mass="32804">MATSGNGAAVGAATGATLVGLCLELLTVIVEAVEVDNDRSQSRQQKRMFGLLRETCKELSYKVCEPFGRRHFKQLNIRLNERGLRRLLLAIAEGDLGVYVESITIDARTLTAVETFEDYDVPSSLDDQEWYENGSDEGENHAMFERFHFNVSNGDTKGIRSNTVCFIRKLLHEDSSIRDLGLGFGNVLFIPDSEKNSYAVFKEIALPIAFQRICRLTLSQLSTPARYIRRVLESCRSSLEALTLDTVSFTYDNKILNIDDGFFRMLEEKSELKELTLRRLNYAGNAICFR</sequence>
<evidence type="ECO:0008006" key="4">
    <source>
        <dbReference type="Google" id="ProtNLM"/>
    </source>
</evidence>
<protein>
    <recommendedName>
        <fullName evidence="4">Prion-inhibition and propagation HeLo domain-containing protein</fullName>
    </recommendedName>
</protein>